<keyword evidence="3" id="KW-1185">Reference proteome</keyword>
<dbReference type="STRING" id="1318743.PU02_0754"/>
<organism evidence="2 3">
    <name type="scientific">Bartonella ancashensis</name>
    <dbReference type="NCBI Taxonomy" id="1318743"/>
    <lineage>
        <taxon>Bacteria</taxon>
        <taxon>Pseudomonadati</taxon>
        <taxon>Pseudomonadota</taxon>
        <taxon>Alphaproteobacteria</taxon>
        <taxon>Hyphomicrobiales</taxon>
        <taxon>Bartonellaceae</taxon>
        <taxon>Bartonella</taxon>
    </lineage>
</organism>
<reference evidence="2 3" key="1">
    <citation type="journal article" date="2015" name="Genome Announc.">
        <title>Complete Genome Sequence of Bartonella ancashensis Strain 20.00, Isolated from the Blood of a Patient with Verruga Peruana.</title>
        <authorList>
            <person name="Hang J."/>
            <person name="Mullins K.E."/>
            <person name="Clifford R.J."/>
            <person name="Onmus-Leone F."/>
            <person name="Yang Y."/>
            <person name="Jiang J."/>
            <person name="Leguia M."/>
            <person name="Kasper M.R."/>
            <person name="Maguina C."/>
            <person name="Lesho E.P."/>
            <person name="Jarman R.G."/>
            <person name="Richards A.L."/>
            <person name="Blazes D."/>
        </authorList>
    </citation>
    <scope>NUCLEOTIDE SEQUENCE [LARGE SCALE GENOMIC DNA]</scope>
    <source>
        <strain evidence="2 3">20.00</strain>
    </source>
</reference>
<evidence type="ECO:0000313" key="2">
    <source>
        <dbReference type="EMBL" id="ALE03568.1"/>
    </source>
</evidence>
<feature type="domain" description="DUF58" evidence="1">
    <location>
        <begin position="34"/>
        <end position="234"/>
    </location>
</feature>
<dbReference type="Pfam" id="PF01882">
    <property type="entry name" value="DUF58"/>
    <property type="match status" value="1"/>
</dbReference>
<dbReference type="KEGG" id="banc:PU02_0754"/>
<dbReference type="PATRIC" id="fig|1318743.3.peg.768"/>
<accession>A0A0M4LIN6</accession>
<name>A0A0M4LIN6_9HYPH</name>
<dbReference type="Proteomes" id="UP000057213">
    <property type="component" value="Chromosome"/>
</dbReference>
<evidence type="ECO:0000259" key="1">
    <source>
        <dbReference type="Pfam" id="PF01882"/>
    </source>
</evidence>
<dbReference type="InterPro" id="IPR002881">
    <property type="entry name" value="DUF58"/>
</dbReference>
<gene>
    <name evidence="2" type="ORF">PU02_0754</name>
</gene>
<dbReference type="PANTHER" id="PTHR33608">
    <property type="entry name" value="BLL2464 PROTEIN"/>
    <property type="match status" value="1"/>
</dbReference>
<dbReference type="PANTHER" id="PTHR33608:SF6">
    <property type="entry name" value="BLL2464 PROTEIN"/>
    <property type="match status" value="1"/>
</dbReference>
<evidence type="ECO:0000313" key="3">
    <source>
        <dbReference type="Proteomes" id="UP000057213"/>
    </source>
</evidence>
<sequence length="278" mass="32132">MSLCLLQARLIASTLMAGWHGRRKCGSGENFWQFRPYVEGEPITRIDWRRSARDKHIYLREYEWETAQTIWIWPDQSASMHYCSRFSKISKGNHALILSLALATLLTRSGEHVAIPDLMPPTMISNIAEHMALALIHYKGESPLPNFSAITNSSQIIIISDFLDPIETIIENLKLLTMKKVNAYLIETSDPAEEYFPFTGRTEFIDPETKEKTIFGKAENLSKSYCKLYQERRQKLMHFCSRQGWTYQVSKTDQPLTETIRQLAYQVSIPSPHTRKVQ</sequence>
<dbReference type="EMBL" id="CP010401">
    <property type="protein sequence ID" value="ALE03568.1"/>
    <property type="molecule type" value="Genomic_DNA"/>
</dbReference>
<proteinExistence type="predicted"/>
<dbReference type="AlphaFoldDB" id="A0A0M4LIN6"/>
<protein>
    <submittedName>
        <fullName evidence="2">Putative conserved membrane protein</fullName>
    </submittedName>
</protein>